<feature type="compositionally biased region" description="Low complexity" evidence="1">
    <location>
        <begin position="14"/>
        <end position="57"/>
    </location>
</feature>
<gene>
    <name evidence="2" type="ORF">TD95_004470</name>
</gene>
<evidence type="ECO:0000313" key="2">
    <source>
        <dbReference type="EMBL" id="KKA31182.1"/>
    </source>
</evidence>
<feature type="region of interest" description="Disordered" evidence="1">
    <location>
        <begin position="151"/>
        <end position="210"/>
    </location>
</feature>
<dbReference type="PANTHER" id="PTHR42084">
    <property type="entry name" value="YALI0E26631P"/>
    <property type="match status" value="1"/>
</dbReference>
<dbReference type="PANTHER" id="PTHR42084:SF1">
    <property type="entry name" value="SERINE_THREONINE-PROTEIN KINASE PPK6"/>
    <property type="match status" value="1"/>
</dbReference>
<evidence type="ECO:0000256" key="1">
    <source>
        <dbReference type="SAM" id="MobiDB-lite"/>
    </source>
</evidence>
<protein>
    <recommendedName>
        <fullName evidence="4">Serine/threonine-protein kinase ppk6</fullName>
    </recommendedName>
</protein>
<feature type="compositionally biased region" description="Low complexity" evidence="1">
    <location>
        <begin position="180"/>
        <end position="198"/>
    </location>
</feature>
<feature type="compositionally biased region" description="Acidic residues" evidence="1">
    <location>
        <begin position="58"/>
        <end position="67"/>
    </location>
</feature>
<reference evidence="2 3" key="1">
    <citation type="submission" date="2015-03" db="EMBL/GenBank/DDBJ databases">
        <authorList>
            <person name="Radwan O."/>
            <person name="Al-Naeli F.A."/>
            <person name="Rendon G.A."/>
            <person name="Fields C."/>
        </authorList>
    </citation>
    <scope>NUCLEOTIDE SEQUENCE [LARGE SCALE GENOMIC DNA]</scope>
    <source>
        <strain evidence="2">CR-DP1</strain>
    </source>
</reference>
<feature type="region of interest" description="Disordered" evidence="1">
    <location>
        <begin position="1"/>
        <end position="78"/>
    </location>
</feature>
<dbReference type="OrthoDB" id="5420391at2759"/>
<comment type="caution">
    <text evidence="2">The sequence shown here is derived from an EMBL/GenBank/DDBJ whole genome shotgun (WGS) entry which is preliminary data.</text>
</comment>
<dbReference type="EMBL" id="LAEV01000036">
    <property type="protein sequence ID" value="KKA31182.1"/>
    <property type="molecule type" value="Genomic_DNA"/>
</dbReference>
<name>A0A0F4ZKY8_9PEZI</name>
<accession>A0A0F4ZKY8</accession>
<feature type="region of interest" description="Disordered" evidence="1">
    <location>
        <begin position="365"/>
        <end position="386"/>
    </location>
</feature>
<organism evidence="2 3">
    <name type="scientific">Thielaviopsis punctulata</name>
    <dbReference type="NCBI Taxonomy" id="72032"/>
    <lineage>
        <taxon>Eukaryota</taxon>
        <taxon>Fungi</taxon>
        <taxon>Dikarya</taxon>
        <taxon>Ascomycota</taxon>
        <taxon>Pezizomycotina</taxon>
        <taxon>Sordariomycetes</taxon>
        <taxon>Hypocreomycetidae</taxon>
        <taxon>Microascales</taxon>
        <taxon>Ceratocystidaceae</taxon>
        <taxon>Thielaviopsis</taxon>
    </lineage>
</organism>
<dbReference type="AlphaFoldDB" id="A0A0F4ZKY8"/>
<dbReference type="Proteomes" id="UP000033483">
    <property type="component" value="Unassembled WGS sequence"/>
</dbReference>
<evidence type="ECO:0008006" key="4">
    <source>
        <dbReference type="Google" id="ProtNLM"/>
    </source>
</evidence>
<sequence>MSAQLLADLDSFYSQPSQPAPATSQASAFGPSSQSSAFGFSSFQSTPAPASNNISSAADDDEDDGWGDFETATSSAPSNVFTAPTVASQSQTPSTFFQSPIVSTSSNSFIASNSAFKMPSPSTRVMRSNTLDIMTNNLVDLNLMDSATPTPPVVKAQPESKPPSYAQFKSQSTAPVWARPASVVSSSEPPPYQQSIPQKKPANDNMLFDADDFDDAEFGEFESVPEPAEAAKPKPKPTPLPSCDLLSLDLDFITSAPVSAQTSSHMLAPISTNLASNAGSLSATTPQQQSSNFGTLSLLKTPSPTGVYPQAPKSPSFQERNPYPSLSLKTPTQATFHINKPEEKAEQSASPITAWPSNDTGSTAVKDWPAFEDFPDDPPKVSNPVEKKSNVDALGISWDWDSMESTANKSIDKNQDKSSPPTNIPPPSVLMSILPDLFELANKVLFKPLSSQSAAVKKEVMQDERTVAFLRGYLLIAATAARIVAGRKLRWHRDKFLSQSMSISAAGSKGMKLAGVDKSQTIREDREAADVVASWKTHVGRLRSGLAAANASSSMKDQEPLKAPEISESMMIKTAKMVPTAPKACVLCGLKREERVAKVDFEVEDSFGEWWIEYWGHRTCKNFWKEHEKTLRSR</sequence>
<proteinExistence type="predicted"/>
<evidence type="ECO:0000313" key="3">
    <source>
        <dbReference type="Proteomes" id="UP000033483"/>
    </source>
</evidence>
<keyword evidence="3" id="KW-1185">Reference proteome</keyword>